<keyword evidence="3" id="KW-1185">Reference proteome</keyword>
<evidence type="ECO:0000256" key="1">
    <source>
        <dbReference type="SAM" id="SignalP"/>
    </source>
</evidence>
<protein>
    <recommendedName>
        <fullName evidence="4">YncE family protein</fullName>
    </recommendedName>
</protein>
<accession>A0ABX3YFB8</accession>
<reference evidence="2 3" key="1">
    <citation type="submission" date="2016-12" db="EMBL/GenBank/DDBJ databases">
        <title>Genome Mining:The Detection of Biosynthetic Gene Clusters to Aid in the Expression of Curamycin A produced by Streptomyces sp. strain CZA14.</title>
        <authorList>
            <person name="Durrell K.A."/>
            <person name="Kirby B.M."/>
            <person name="Khan W."/>
            <person name="Mthethwa T."/>
            <person name="Le Roes-Hill M."/>
        </authorList>
    </citation>
    <scope>NUCLEOTIDE SEQUENCE [LARGE SCALE GENOMIC DNA]</scope>
    <source>
        <strain evidence="2 3">CZA14</strain>
    </source>
</reference>
<dbReference type="PANTHER" id="PTHR47197">
    <property type="entry name" value="PROTEIN NIRF"/>
    <property type="match status" value="1"/>
</dbReference>
<evidence type="ECO:0008006" key="4">
    <source>
        <dbReference type="Google" id="ProtNLM"/>
    </source>
</evidence>
<dbReference type="InterPro" id="IPR015943">
    <property type="entry name" value="WD40/YVTN_repeat-like_dom_sf"/>
</dbReference>
<sequence>MRRSRLRAVLGALLLTLLTLLGAVPGAAAAPAATTTPAVTTTTLPIQYHTDTAVDPVRRRLYIADRVSGSVVVTDFDGRIVRTLTGLPGAADLVLSPDARTLYVALSLGDAIVALDTATYRTKARHPTGTGAPTGPVRLALVDGTLWFSYGEQWESNLGSLTLGRRPAVRLAHLPPGTWPGPPLLLSSPTVPGLLIAADQHSTGGTVTVYDVTSGAPVLRTTKDNPGGISDVHDLALSPDGRTLFAVSGAPYHHLALRLADLSVEHVYPTGSYPTAVALSPQGTIAAGIDRSYGEDVFLFAPGAGAPSQVVDLDPGAAPSLRPHGLIWSPDGTRLFALTGEYLAPLALHVIRP</sequence>
<dbReference type="InterPro" id="IPR051200">
    <property type="entry name" value="Host-pathogen_enzymatic-act"/>
</dbReference>
<dbReference type="SUPFAM" id="SSF50969">
    <property type="entry name" value="YVTN repeat-like/Quinoprotein amine dehydrogenase"/>
    <property type="match status" value="1"/>
</dbReference>
<feature type="chain" id="PRO_5046876643" description="YncE family protein" evidence="1">
    <location>
        <begin position="30"/>
        <end position="353"/>
    </location>
</feature>
<dbReference type="RefSeq" id="WP_086171793.1">
    <property type="nucleotide sequence ID" value="NZ_MRYD01000179.1"/>
</dbReference>
<dbReference type="EMBL" id="MRYD01000179">
    <property type="protein sequence ID" value="OSZ57589.1"/>
    <property type="molecule type" value="Genomic_DNA"/>
</dbReference>
<evidence type="ECO:0000313" key="2">
    <source>
        <dbReference type="EMBL" id="OSZ57589.1"/>
    </source>
</evidence>
<dbReference type="Proteomes" id="UP000194266">
    <property type="component" value="Unassembled WGS sequence"/>
</dbReference>
<keyword evidence="1" id="KW-0732">Signal</keyword>
<dbReference type="PANTHER" id="PTHR47197:SF3">
    <property type="entry name" value="DIHYDRO-HEME D1 DEHYDROGENASE"/>
    <property type="match status" value="1"/>
</dbReference>
<name>A0ABX3YFB8_9ACTN</name>
<dbReference type="InterPro" id="IPR011044">
    <property type="entry name" value="Quino_amine_DH_bsu"/>
</dbReference>
<organism evidence="2 3">
    <name type="scientific">Streptomyces pharetrae CZA14</name>
    <dbReference type="NCBI Taxonomy" id="1144883"/>
    <lineage>
        <taxon>Bacteria</taxon>
        <taxon>Bacillati</taxon>
        <taxon>Actinomycetota</taxon>
        <taxon>Actinomycetes</taxon>
        <taxon>Kitasatosporales</taxon>
        <taxon>Streptomycetaceae</taxon>
        <taxon>Streptomyces</taxon>
    </lineage>
</organism>
<comment type="caution">
    <text evidence="2">The sequence shown here is derived from an EMBL/GenBank/DDBJ whole genome shotgun (WGS) entry which is preliminary data.</text>
</comment>
<evidence type="ECO:0000313" key="3">
    <source>
        <dbReference type="Proteomes" id="UP000194266"/>
    </source>
</evidence>
<dbReference type="Gene3D" id="2.130.10.10">
    <property type="entry name" value="YVTN repeat-like/Quinoprotein amine dehydrogenase"/>
    <property type="match status" value="2"/>
</dbReference>
<gene>
    <name evidence="2" type="ORF">OQI_26435</name>
</gene>
<proteinExistence type="predicted"/>
<feature type="signal peptide" evidence="1">
    <location>
        <begin position="1"/>
        <end position="29"/>
    </location>
</feature>